<dbReference type="Proteomes" id="UP000037923">
    <property type="component" value="Unassembled WGS sequence"/>
</dbReference>
<dbReference type="OMA" id="ARAHYCQ"/>
<sequence>MSTSYPFLTLGDVYDYLPNFNPDYELQVGDWVVIQPWRISTLLDPLIAVWEQKSVAQGVTAPGSPCGPAPQYTLDQLLPEPLNLRRRALSWNGEGSRLTHSRFPRLARLSMARGHFCQRKRRHVLELTGRKDSEAGCEHMEAESDNLYFHMRLGLLTPSRPYIFGGLDIVEVLACPSEEDNAGENGASETTSDAPRTAAPSTMYLNLLTGETLTREEAVSRVSNALAYASATPTWSSPIEEAAEKEWQQWVARRVFKLSLPQPCS</sequence>
<reference evidence="2 3" key="1">
    <citation type="submission" date="2015-07" db="EMBL/GenBank/DDBJ databases">
        <title>High-quality genome of monoxenous trypanosomatid Leptomonas pyrrhocoris.</title>
        <authorList>
            <person name="Flegontov P."/>
            <person name="Butenko A."/>
            <person name="Firsov S."/>
            <person name="Vlcek C."/>
            <person name="Logacheva M.D."/>
            <person name="Field M."/>
            <person name="Filatov D."/>
            <person name="Flegontova O."/>
            <person name="Gerasimov E."/>
            <person name="Jackson A.P."/>
            <person name="Kelly S."/>
            <person name="Opperdoes F."/>
            <person name="O'Reilly A."/>
            <person name="Votypka J."/>
            <person name="Yurchenko V."/>
            <person name="Lukes J."/>
        </authorList>
    </citation>
    <scope>NUCLEOTIDE SEQUENCE [LARGE SCALE GENOMIC DNA]</scope>
    <source>
        <strain evidence="2">H10</strain>
    </source>
</reference>
<gene>
    <name evidence="2" type="ORF">ABB37_05414</name>
</gene>
<dbReference type="RefSeq" id="XP_015658057.1">
    <property type="nucleotide sequence ID" value="XM_015803415.1"/>
</dbReference>
<dbReference type="RefSeq" id="XP_015658056.1">
    <property type="nucleotide sequence ID" value="XM_015803414.1"/>
</dbReference>
<dbReference type="GeneID" id="26905704"/>
<comment type="caution">
    <text evidence="2">The sequence shown here is derived from an EMBL/GenBank/DDBJ whole genome shotgun (WGS) entry which is preliminary data.</text>
</comment>
<dbReference type="VEuPathDB" id="TriTrypDB:LpyrH10_10_1830"/>
<dbReference type="EMBL" id="LGTL01000010">
    <property type="protein sequence ID" value="KPA79617.1"/>
    <property type="molecule type" value="Genomic_DNA"/>
</dbReference>
<organism evidence="2 3">
    <name type="scientific">Leptomonas pyrrhocoris</name>
    <name type="common">Firebug parasite</name>
    <dbReference type="NCBI Taxonomy" id="157538"/>
    <lineage>
        <taxon>Eukaryota</taxon>
        <taxon>Discoba</taxon>
        <taxon>Euglenozoa</taxon>
        <taxon>Kinetoplastea</taxon>
        <taxon>Metakinetoplastina</taxon>
        <taxon>Trypanosomatida</taxon>
        <taxon>Trypanosomatidae</taxon>
        <taxon>Leishmaniinae</taxon>
        <taxon>Leptomonas</taxon>
    </lineage>
</organism>
<feature type="region of interest" description="Disordered" evidence="1">
    <location>
        <begin position="179"/>
        <end position="200"/>
    </location>
</feature>
<dbReference type="EMBL" id="LGTL01000010">
    <property type="protein sequence ID" value="KPA79618.1"/>
    <property type="molecule type" value="Genomic_DNA"/>
</dbReference>
<evidence type="ECO:0000313" key="3">
    <source>
        <dbReference type="Proteomes" id="UP000037923"/>
    </source>
</evidence>
<feature type="compositionally biased region" description="Polar residues" evidence="1">
    <location>
        <begin position="187"/>
        <end position="200"/>
    </location>
</feature>
<dbReference type="OrthoDB" id="243618at2759"/>
<name>A0A0M9G0E3_LEPPY</name>
<evidence type="ECO:0000256" key="1">
    <source>
        <dbReference type="SAM" id="MobiDB-lite"/>
    </source>
</evidence>
<protein>
    <submittedName>
        <fullName evidence="2">Uncharacterized protein</fullName>
    </submittedName>
</protein>
<accession>A0A0M9G0E3</accession>
<dbReference type="AlphaFoldDB" id="A0A0M9G0E3"/>
<evidence type="ECO:0000313" key="2">
    <source>
        <dbReference type="EMBL" id="KPA79617.1"/>
    </source>
</evidence>
<proteinExistence type="predicted"/>
<keyword evidence="3" id="KW-1185">Reference proteome</keyword>